<dbReference type="PANTHER" id="PTHR43176:SF3">
    <property type="entry name" value="3-HYDROXYISOBUTYRYL-COA HYDROLASE, MITOCHONDRIAL"/>
    <property type="match status" value="1"/>
</dbReference>
<keyword evidence="3" id="KW-0378">Hydrolase</keyword>
<dbReference type="NCBIfam" id="NF004127">
    <property type="entry name" value="PRK05617.1"/>
    <property type="match status" value="1"/>
</dbReference>
<feature type="domain" description="Enoyl-CoA hydratase/isomerase" evidence="4">
    <location>
        <begin position="16"/>
        <end position="336"/>
    </location>
</feature>
<dbReference type="EC" id="3.1.2.4" evidence="2"/>
<dbReference type="InterPro" id="IPR045004">
    <property type="entry name" value="ECH_dom"/>
</dbReference>
<keyword evidence="6" id="KW-1185">Reference proteome</keyword>
<comment type="catalytic activity">
    <reaction evidence="1">
        <text>3-hydroxy-2-methylpropanoyl-CoA + H2O = 3-hydroxy-2-methylpropanoate + CoA + H(+)</text>
        <dbReference type="Rhea" id="RHEA:20888"/>
        <dbReference type="ChEBI" id="CHEBI:11805"/>
        <dbReference type="ChEBI" id="CHEBI:15377"/>
        <dbReference type="ChEBI" id="CHEBI:15378"/>
        <dbReference type="ChEBI" id="CHEBI:57287"/>
        <dbReference type="ChEBI" id="CHEBI:57340"/>
        <dbReference type="EC" id="3.1.2.4"/>
    </reaction>
</comment>
<dbReference type="Gene3D" id="3.90.226.10">
    <property type="entry name" value="2-enoyl-CoA Hydratase, Chain A, domain 1"/>
    <property type="match status" value="1"/>
</dbReference>
<reference evidence="6" key="1">
    <citation type="journal article" date="2017" name="Int. J. Syst. Evol. Microbiol.">
        <title>Notoacmeibacter marinus gen. nov., sp. nov., isolated from the gut of a limpet and proposal of Notoacmeibacteraceae fam. nov. in the order Rhizobiales of the class Alphaproteobacteria.</title>
        <authorList>
            <person name="Huang Z."/>
            <person name="Guo F."/>
            <person name="Lai Q."/>
        </authorList>
    </citation>
    <scope>NUCLEOTIDE SEQUENCE [LARGE SCALE GENOMIC DNA]</scope>
    <source>
        <strain evidence="6">XMTR2A4</strain>
    </source>
</reference>
<protein>
    <recommendedName>
        <fullName evidence="2">3-hydroxyisobutyryl-CoA hydrolase</fullName>
        <ecNumber evidence="2">3.1.2.4</ecNumber>
    </recommendedName>
</protein>
<evidence type="ECO:0000256" key="1">
    <source>
        <dbReference type="ARBA" id="ARBA00001709"/>
    </source>
</evidence>
<dbReference type="GO" id="GO:0003860">
    <property type="term" value="F:3-hydroxyisobutyryl-CoA hydrolase activity"/>
    <property type="evidence" value="ECO:0007669"/>
    <property type="project" value="UniProtKB-EC"/>
</dbReference>
<evidence type="ECO:0000259" key="4">
    <source>
        <dbReference type="Pfam" id="PF16113"/>
    </source>
</evidence>
<evidence type="ECO:0000313" key="6">
    <source>
        <dbReference type="Proteomes" id="UP000215405"/>
    </source>
</evidence>
<proteinExistence type="predicted"/>
<dbReference type="InterPro" id="IPR029045">
    <property type="entry name" value="ClpP/crotonase-like_dom_sf"/>
</dbReference>
<name>A0A231UZP4_9HYPH</name>
<dbReference type="GO" id="GO:0006574">
    <property type="term" value="P:L-valine catabolic process"/>
    <property type="evidence" value="ECO:0007669"/>
    <property type="project" value="TreeGrafter"/>
</dbReference>
<comment type="caution">
    <text evidence="5">The sequence shown here is derived from an EMBL/GenBank/DDBJ whole genome shotgun (WGS) entry which is preliminary data.</text>
</comment>
<accession>A0A231UZP4</accession>
<dbReference type="InterPro" id="IPR032259">
    <property type="entry name" value="HIBYL-CoA-H"/>
</dbReference>
<evidence type="ECO:0000256" key="3">
    <source>
        <dbReference type="ARBA" id="ARBA00022801"/>
    </source>
</evidence>
<dbReference type="EMBL" id="NBYO01000001">
    <property type="protein sequence ID" value="OXT01418.1"/>
    <property type="molecule type" value="Genomic_DNA"/>
</dbReference>
<organism evidence="5 6">
    <name type="scientific">Notoacmeibacter marinus</name>
    <dbReference type="NCBI Taxonomy" id="1876515"/>
    <lineage>
        <taxon>Bacteria</taxon>
        <taxon>Pseudomonadati</taxon>
        <taxon>Pseudomonadota</taxon>
        <taxon>Alphaproteobacteria</taxon>
        <taxon>Hyphomicrobiales</taxon>
        <taxon>Notoacmeibacteraceae</taxon>
        <taxon>Notoacmeibacter</taxon>
    </lineage>
</organism>
<sequence length="352" mass="38393">MADEQEIFIRKAGRTGRITLNRPKALNALTYEMALAIDEALDRWQAEGSVDLIVIDAEGDKAFCAGGDLTELYRRGKNGDFAYGRQFWSDEYRLNAKIANSHVPYISVMDGITMGGGVGISAHGSHRIVTERSMIAMPECGIGLVPDVGGSLLLARAPGHLGEFLAMTGWRMNGADSIFAGFADLYCDASDVPALIGELEGGADIAILADRASDAPDAPLEAQRETIDGHFHHETALECLQSLEADSSEFAQKAAAMARKACPLSVACAFAMIRKARDFSTVEEALAHEYRFTYRSQSDGQFIEGVRALIIEKDRDPKWRPDRLEEIDPTQVEQMLAALGDDEWTAMGGEDR</sequence>
<dbReference type="Proteomes" id="UP000215405">
    <property type="component" value="Unassembled WGS sequence"/>
</dbReference>
<dbReference type="PANTHER" id="PTHR43176">
    <property type="entry name" value="3-HYDROXYISOBUTYRYL-COA HYDROLASE-RELATED"/>
    <property type="match status" value="1"/>
</dbReference>
<evidence type="ECO:0000256" key="2">
    <source>
        <dbReference type="ARBA" id="ARBA00011915"/>
    </source>
</evidence>
<dbReference type="AlphaFoldDB" id="A0A231UZP4"/>
<dbReference type="SUPFAM" id="SSF52096">
    <property type="entry name" value="ClpP/crotonase"/>
    <property type="match status" value="1"/>
</dbReference>
<dbReference type="RefSeq" id="WP_094075389.1">
    <property type="nucleotide sequence ID" value="NZ_NBYO01000001.1"/>
</dbReference>
<dbReference type="GO" id="GO:0005829">
    <property type="term" value="C:cytosol"/>
    <property type="evidence" value="ECO:0007669"/>
    <property type="project" value="TreeGrafter"/>
</dbReference>
<dbReference type="Pfam" id="PF16113">
    <property type="entry name" value="ECH_2"/>
    <property type="match status" value="1"/>
</dbReference>
<evidence type="ECO:0000313" key="5">
    <source>
        <dbReference type="EMBL" id="OXT01418.1"/>
    </source>
</evidence>
<dbReference type="CDD" id="cd06558">
    <property type="entry name" value="crotonase-like"/>
    <property type="match status" value="1"/>
</dbReference>
<gene>
    <name evidence="5" type="ORF">B7H23_00015</name>
</gene>